<comment type="similarity">
    <text evidence="8 9">Belongs to the TrpA family.</text>
</comment>
<evidence type="ECO:0000256" key="6">
    <source>
        <dbReference type="ARBA" id="ARBA00023239"/>
    </source>
</evidence>
<dbReference type="InterPro" id="IPR018204">
    <property type="entry name" value="Trp_synthase_alpha_AS"/>
</dbReference>
<evidence type="ECO:0000256" key="9">
    <source>
        <dbReference type="RuleBase" id="RU003662"/>
    </source>
</evidence>
<dbReference type="CDD" id="cd04724">
    <property type="entry name" value="Tryptophan_synthase_alpha"/>
    <property type="match status" value="1"/>
</dbReference>
<dbReference type="PANTHER" id="PTHR43406:SF1">
    <property type="entry name" value="TRYPTOPHAN SYNTHASE ALPHA CHAIN, CHLOROPLASTIC"/>
    <property type="match status" value="1"/>
</dbReference>
<feature type="active site" description="Proton acceptor" evidence="8">
    <location>
        <position position="55"/>
    </location>
</feature>
<proteinExistence type="inferred from homology"/>
<dbReference type="InterPro" id="IPR013785">
    <property type="entry name" value="Aldolase_TIM"/>
</dbReference>
<dbReference type="PROSITE" id="PS00167">
    <property type="entry name" value="TRP_SYNTHASE_ALPHA"/>
    <property type="match status" value="1"/>
</dbReference>
<dbReference type="HAMAP" id="MF_00131">
    <property type="entry name" value="Trp_synth_alpha"/>
    <property type="match status" value="1"/>
</dbReference>
<evidence type="ECO:0000256" key="4">
    <source>
        <dbReference type="ARBA" id="ARBA00022822"/>
    </source>
</evidence>
<dbReference type="NCBIfam" id="TIGR00262">
    <property type="entry name" value="trpA"/>
    <property type="match status" value="1"/>
</dbReference>
<dbReference type="UniPathway" id="UPA00035">
    <property type="reaction ID" value="UER00044"/>
</dbReference>
<evidence type="ECO:0000256" key="3">
    <source>
        <dbReference type="ARBA" id="ARBA00022605"/>
    </source>
</evidence>
<name>A0A4Q4KQZ4_9FLAO</name>
<dbReference type="EMBL" id="SETE01000001">
    <property type="protein sequence ID" value="RYM35633.1"/>
    <property type="molecule type" value="Genomic_DNA"/>
</dbReference>
<evidence type="ECO:0000256" key="1">
    <source>
        <dbReference type="ARBA" id="ARBA00004733"/>
    </source>
</evidence>
<feature type="active site" description="Proton acceptor" evidence="8">
    <location>
        <position position="44"/>
    </location>
</feature>
<dbReference type="GO" id="GO:0005829">
    <property type="term" value="C:cytosol"/>
    <property type="evidence" value="ECO:0007669"/>
    <property type="project" value="TreeGrafter"/>
</dbReference>
<accession>A0A4Q4KQZ4</accession>
<keyword evidence="4 8" id="KW-0822">Tryptophan biosynthesis</keyword>
<keyword evidence="3 8" id="KW-0028">Amino-acid biosynthesis</keyword>
<comment type="caution">
    <text evidence="10">The sequence shown here is derived from an EMBL/GenBank/DDBJ whole genome shotgun (WGS) entry which is preliminary data.</text>
</comment>
<dbReference type="InterPro" id="IPR002028">
    <property type="entry name" value="Trp_synthase_suA"/>
</dbReference>
<evidence type="ECO:0000256" key="2">
    <source>
        <dbReference type="ARBA" id="ARBA00011270"/>
    </source>
</evidence>
<dbReference type="EC" id="4.2.1.20" evidence="8"/>
<comment type="function">
    <text evidence="8">The alpha subunit is responsible for the aldol cleavage of indoleglycerol phosphate to indole and glyceraldehyde 3-phosphate.</text>
</comment>
<dbReference type="Pfam" id="PF00290">
    <property type="entry name" value="Trp_syntA"/>
    <property type="match status" value="1"/>
</dbReference>
<dbReference type="AlphaFoldDB" id="A0A4Q4KQZ4"/>
<keyword evidence="11" id="KW-1185">Reference proteome</keyword>
<comment type="pathway">
    <text evidence="1 8">Amino-acid biosynthesis; L-tryptophan biosynthesis; L-tryptophan from chorismate: step 5/5.</text>
</comment>
<reference evidence="10 11" key="1">
    <citation type="submission" date="2019-02" db="EMBL/GenBank/DDBJ databases">
        <title>Genome sequence of the sea-ice species Brumimicrobium glaciale.</title>
        <authorList>
            <person name="Bowman J.P."/>
        </authorList>
    </citation>
    <scope>NUCLEOTIDE SEQUENCE [LARGE SCALE GENOMIC DNA]</scope>
    <source>
        <strain evidence="10 11">IC156</strain>
    </source>
</reference>
<organism evidence="10 11">
    <name type="scientific">Brumimicrobium glaciale</name>
    <dbReference type="NCBI Taxonomy" id="200475"/>
    <lineage>
        <taxon>Bacteria</taxon>
        <taxon>Pseudomonadati</taxon>
        <taxon>Bacteroidota</taxon>
        <taxon>Flavobacteriia</taxon>
        <taxon>Flavobacteriales</taxon>
        <taxon>Crocinitomicaceae</taxon>
        <taxon>Brumimicrobium</taxon>
    </lineage>
</organism>
<dbReference type="RefSeq" id="WP_130092000.1">
    <property type="nucleotide sequence ID" value="NZ_SETE01000001.1"/>
</dbReference>
<comment type="subunit">
    <text evidence="2 8">Tetramer of two alpha and two beta chains.</text>
</comment>
<keyword evidence="6 8" id="KW-0456">Lyase</keyword>
<sequence length="254" mass="28429">MLIDLFKNRTTPLLNIYFTAGFPQLDSMPKVLKTLEEAGVDMVEIGMPYSDPLSDGPTIQKSSEIAIRNGITTDLIFEQLSESSSKIPKVMMGYFNAVYQYGVEKFCKNCQKNNIEGVILPDLPIPVYLEKYKVIFEQYGITPIFLITPETSEERIRYIDDCSSTFIYAVSSSSTTGKGTGIKSAEAYLERLQAMQLKNPILVGFNISTKEDFDFATQYAAGGIIGSAFIKSINETQDLEKDIQLFIQSIRPKI</sequence>
<dbReference type="OrthoDB" id="9804578at2"/>
<evidence type="ECO:0000313" key="10">
    <source>
        <dbReference type="EMBL" id="RYM35633.1"/>
    </source>
</evidence>
<dbReference type="GO" id="GO:0004834">
    <property type="term" value="F:tryptophan synthase activity"/>
    <property type="evidence" value="ECO:0007669"/>
    <property type="project" value="UniProtKB-UniRule"/>
</dbReference>
<dbReference type="SUPFAM" id="SSF51366">
    <property type="entry name" value="Ribulose-phoshate binding barrel"/>
    <property type="match status" value="1"/>
</dbReference>
<evidence type="ECO:0000256" key="8">
    <source>
        <dbReference type="HAMAP-Rule" id="MF_00131"/>
    </source>
</evidence>
<comment type="catalytic activity">
    <reaction evidence="7 8">
        <text>(1S,2R)-1-C-(indol-3-yl)glycerol 3-phosphate + L-serine = D-glyceraldehyde 3-phosphate + L-tryptophan + H2O</text>
        <dbReference type="Rhea" id="RHEA:10532"/>
        <dbReference type="ChEBI" id="CHEBI:15377"/>
        <dbReference type="ChEBI" id="CHEBI:33384"/>
        <dbReference type="ChEBI" id="CHEBI:57912"/>
        <dbReference type="ChEBI" id="CHEBI:58866"/>
        <dbReference type="ChEBI" id="CHEBI:59776"/>
        <dbReference type="EC" id="4.2.1.20"/>
    </reaction>
</comment>
<keyword evidence="5 8" id="KW-0057">Aromatic amino acid biosynthesis</keyword>
<protein>
    <recommendedName>
        <fullName evidence="8">Tryptophan synthase alpha chain</fullName>
        <ecNumber evidence="8">4.2.1.20</ecNumber>
    </recommendedName>
</protein>
<dbReference type="PANTHER" id="PTHR43406">
    <property type="entry name" value="TRYPTOPHAN SYNTHASE, ALPHA CHAIN"/>
    <property type="match status" value="1"/>
</dbReference>
<dbReference type="Proteomes" id="UP000293952">
    <property type="component" value="Unassembled WGS sequence"/>
</dbReference>
<gene>
    <name evidence="8" type="primary">trpA</name>
    <name evidence="10" type="ORF">ERX46_01185</name>
</gene>
<evidence type="ECO:0000256" key="7">
    <source>
        <dbReference type="ARBA" id="ARBA00049047"/>
    </source>
</evidence>
<evidence type="ECO:0000256" key="5">
    <source>
        <dbReference type="ARBA" id="ARBA00023141"/>
    </source>
</evidence>
<dbReference type="Gene3D" id="3.20.20.70">
    <property type="entry name" value="Aldolase class I"/>
    <property type="match status" value="1"/>
</dbReference>
<evidence type="ECO:0000313" key="11">
    <source>
        <dbReference type="Proteomes" id="UP000293952"/>
    </source>
</evidence>
<dbReference type="InterPro" id="IPR011060">
    <property type="entry name" value="RibuloseP-bd_barrel"/>
</dbReference>